<dbReference type="Proteomes" id="UP000176294">
    <property type="component" value="Unassembled WGS sequence"/>
</dbReference>
<dbReference type="AlphaFoldDB" id="A0A1G1T2M8"/>
<keyword evidence="2" id="KW-1185">Reference proteome</keyword>
<protein>
    <submittedName>
        <fullName evidence="1">Uncharacterized protein</fullName>
    </submittedName>
</protein>
<dbReference type="OrthoDB" id="5522619at2"/>
<dbReference type="PROSITE" id="PS51257">
    <property type="entry name" value="PROKAR_LIPOPROTEIN"/>
    <property type="match status" value="1"/>
</dbReference>
<gene>
    <name evidence="1" type="ORF">BEN47_01955</name>
</gene>
<dbReference type="STRING" id="1908237.BEN47_01955"/>
<evidence type="ECO:0000313" key="2">
    <source>
        <dbReference type="Proteomes" id="UP000176294"/>
    </source>
</evidence>
<proteinExistence type="predicted"/>
<organism evidence="1 2">
    <name type="scientific">Hymenobacter lapidarius</name>
    <dbReference type="NCBI Taxonomy" id="1908237"/>
    <lineage>
        <taxon>Bacteria</taxon>
        <taxon>Pseudomonadati</taxon>
        <taxon>Bacteroidota</taxon>
        <taxon>Cytophagia</taxon>
        <taxon>Cytophagales</taxon>
        <taxon>Hymenobacteraceae</taxon>
        <taxon>Hymenobacter</taxon>
    </lineage>
</organism>
<evidence type="ECO:0000313" key="1">
    <source>
        <dbReference type="EMBL" id="OGX85121.1"/>
    </source>
</evidence>
<comment type="caution">
    <text evidence="1">The sequence shown here is derived from an EMBL/GenBank/DDBJ whole genome shotgun (WGS) entry which is preliminary data.</text>
</comment>
<name>A0A1G1T2M8_9BACT</name>
<reference evidence="1 2" key="1">
    <citation type="submission" date="2016-08" db="EMBL/GenBank/DDBJ databases">
        <title>Hymenobacter coccineus sp. nov., Hymenobacter lapidarius sp. nov. and Hymenobacter glacialis sp. nov., isolated from Antarctic soil.</title>
        <authorList>
            <person name="Sedlacek I."/>
            <person name="Kralova S."/>
            <person name="Kyrova K."/>
            <person name="Maslanova I."/>
            <person name="Stankova E."/>
            <person name="Vrbovska V."/>
            <person name="Nemec M."/>
            <person name="Bartak M."/>
            <person name="Svec P."/>
            <person name="Busse H.-J."/>
            <person name="Pantucek R."/>
        </authorList>
    </citation>
    <scope>NUCLEOTIDE SEQUENCE [LARGE SCALE GENOMIC DNA]</scope>
    <source>
        <strain evidence="1 2">CCM 8643</strain>
    </source>
</reference>
<accession>A0A1G1T2M8</accession>
<dbReference type="EMBL" id="MDZB01000109">
    <property type="protein sequence ID" value="OGX85121.1"/>
    <property type="molecule type" value="Genomic_DNA"/>
</dbReference>
<dbReference type="RefSeq" id="WP_070728510.1">
    <property type="nucleotide sequence ID" value="NZ_MDZB01000109.1"/>
</dbReference>
<sequence length="100" mass="10595">MKNYTGLLWGVVGMLAVGCTANQKVPALYGMAAMPGAASETASSISLPFVLRDVSTDKTCGYSEKNLVRVGGARSASLRNQLRYLNALKGPQGQAVPYER</sequence>